<sequence length="505" mass="57115">MERAIEMKNISKSFGKNSVLKNIDLEINRGSIHALLGENGTGKSTLMNILNGLLKPDQGTIKIFNKQYSYKNLKWKSQISFVHQELSLVNDLSVYENLFLGNEILKGGLLDKKKMIKEAQSILDQMDLKIDCKEKVANLEISSKQLVEISKSLIHKAEIIILDEPTSSLNDVEISTLFRVMKKLKEHGKTLIFISHKLNEVLQICDSFTVMRDGRAIKSGPVTEETTESQLSGYMVGKKLSMFSKELHSHSDEKTLEIKHMSKTGQFKDINMTAFRGEIVGFTGLDGDGKSELFESVTGSNYPYSGEILVNGKPINARNTSNAFLSGLTYVSRNRKENGIFKDLSVEDNLLMPIYSKLSKYGLINTRAKQIEFNEMVQDLHIKFGDENDRITSLSGGNQQKILIARALSSIPKIVILDNPTQGVDINSKFEIYSYIQKLSNLGVTFVILTNEYNEIKKLCDQIYIMYQGEIQKKLTYEELTEEKVLFYSMGGRNQDEGYEENKVL</sequence>
<reference evidence="7" key="1">
    <citation type="journal article" date="2019" name="Int. J. Syst. Evol. Microbiol.">
        <title>The Global Catalogue of Microorganisms (GCM) 10K type strain sequencing project: providing services to taxonomists for standard genome sequencing and annotation.</title>
        <authorList>
            <consortium name="The Broad Institute Genomics Platform"/>
            <consortium name="The Broad Institute Genome Sequencing Center for Infectious Disease"/>
            <person name="Wu L."/>
            <person name="Ma J."/>
        </authorList>
    </citation>
    <scope>NUCLEOTIDE SEQUENCE [LARGE SCALE GENOMIC DNA]</scope>
    <source>
        <strain evidence="7">CCM 8927</strain>
    </source>
</reference>
<dbReference type="PANTHER" id="PTHR43790">
    <property type="entry name" value="CARBOHYDRATE TRANSPORT ATP-BINDING PROTEIN MG119-RELATED"/>
    <property type="match status" value="1"/>
</dbReference>
<evidence type="ECO:0000256" key="2">
    <source>
        <dbReference type="ARBA" id="ARBA00022737"/>
    </source>
</evidence>
<dbReference type="InterPro" id="IPR050107">
    <property type="entry name" value="ABC_carbohydrate_import_ATPase"/>
</dbReference>
<protein>
    <submittedName>
        <fullName evidence="6">Sugar ABC transporter ATP-binding protein</fullName>
    </submittedName>
</protein>
<keyword evidence="1" id="KW-0813">Transport</keyword>
<keyword evidence="7" id="KW-1185">Reference proteome</keyword>
<evidence type="ECO:0000256" key="1">
    <source>
        <dbReference type="ARBA" id="ARBA00022448"/>
    </source>
</evidence>
<dbReference type="Gene3D" id="3.40.50.300">
    <property type="entry name" value="P-loop containing nucleotide triphosphate hydrolases"/>
    <property type="match status" value="2"/>
</dbReference>
<evidence type="ECO:0000313" key="7">
    <source>
        <dbReference type="Proteomes" id="UP001596288"/>
    </source>
</evidence>
<keyword evidence="4 6" id="KW-0067">ATP-binding</keyword>
<dbReference type="SUPFAM" id="SSF52540">
    <property type="entry name" value="P-loop containing nucleoside triphosphate hydrolases"/>
    <property type="match status" value="2"/>
</dbReference>
<evidence type="ECO:0000259" key="5">
    <source>
        <dbReference type="PROSITE" id="PS50893"/>
    </source>
</evidence>
<dbReference type="Proteomes" id="UP001596288">
    <property type="component" value="Unassembled WGS sequence"/>
</dbReference>
<dbReference type="PROSITE" id="PS50893">
    <property type="entry name" value="ABC_TRANSPORTER_2"/>
    <property type="match status" value="2"/>
</dbReference>
<dbReference type="InterPro" id="IPR003439">
    <property type="entry name" value="ABC_transporter-like_ATP-bd"/>
</dbReference>
<dbReference type="Pfam" id="PF00005">
    <property type="entry name" value="ABC_tran"/>
    <property type="match status" value="2"/>
</dbReference>
<keyword evidence="2" id="KW-0677">Repeat</keyword>
<name>A0ABW1RQK3_9LACO</name>
<dbReference type="InterPro" id="IPR003593">
    <property type="entry name" value="AAA+_ATPase"/>
</dbReference>
<accession>A0ABW1RQK3</accession>
<dbReference type="PANTHER" id="PTHR43790:SF9">
    <property type="entry name" value="GALACTOFURANOSE TRANSPORTER ATP-BINDING PROTEIN YTFR"/>
    <property type="match status" value="1"/>
</dbReference>
<evidence type="ECO:0000256" key="3">
    <source>
        <dbReference type="ARBA" id="ARBA00022741"/>
    </source>
</evidence>
<gene>
    <name evidence="6" type="ORF">ACFQAV_12920</name>
</gene>
<dbReference type="InterPro" id="IPR027417">
    <property type="entry name" value="P-loop_NTPase"/>
</dbReference>
<dbReference type="PROSITE" id="PS00211">
    <property type="entry name" value="ABC_TRANSPORTER_1"/>
    <property type="match status" value="1"/>
</dbReference>
<evidence type="ECO:0000313" key="6">
    <source>
        <dbReference type="EMBL" id="MFC6177712.1"/>
    </source>
</evidence>
<feature type="domain" description="ABC transporter" evidence="5">
    <location>
        <begin position="5"/>
        <end position="238"/>
    </location>
</feature>
<dbReference type="InterPro" id="IPR017871">
    <property type="entry name" value="ABC_transporter-like_CS"/>
</dbReference>
<feature type="domain" description="ABC transporter" evidence="5">
    <location>
        <begin position="247"/>
        <end position="493"/>
    </location>
</feature>
<evidence type="ECO:0000256" key="4">
    <source>
        <dbReference type="ARBA" id="ARBA00022840"/>
    </source>
</evidence>
<dbReference type="RefSeq" id="WP_137612013.1">
    <property type="nucleotide sequence ID" value="NZ_BJDF01000017.1"/>
</dbReference>
<proteinExistence type="predicted"/>
<dbReference type="CDD" id="cd03216">
    <property type="entry name" value="ABC_Carb_Monos_I"/>
    <property type="match status" value="1"/>
</dbReference>
<dbReference type="EMBL" id="JBHSSF010000041">
    <property type="protein sequence ID" value="MFC6177712.1"/>
    <property type="molecule type" value="Genomic_DNA"/>
</dbReference>
<keyword evidence="3" id="KW-0547">Nucleotide-binding</keyword>
<dbReference type="SMART" id="SM00382">
    <property type="entry name" value="AAA"/>
    <property type="match status" value="2"/>
</dbReference>
<dbReference type="GO" id="GO:0005524">
    <property type="term" value="F:ATP binding"/>
    <property type="evidence" value="ECO:0007669"/>
    <property type="project" value="UniProtKB-KW"/>
</dbReference>
<comment type="caution">
    <text evidence="6">The sequence shown here is derived from an EMBL/GenBank/DDBJ whole genome shotgun (WGS) entry which is preliminary data.</text>
</comment>
<organism evidence="6 7">
    <name type="scientific">Companilactobacillus huachuanensis</name>
    <dbReference type="NCBI Taxonomy" id="2559914"/>
    <lineage>
        <taxon>Bacteria</taxon>
        <taxon>Bacillati</taxon>
        <taxon>Bacillota</taxon>
        <taxon>Bacilli</taxon>
        <taxon>Lactobacillales</taxon>
        <taxon>Lactobacillaceae</taxon>
        <taxon>Companilactobacillus</taxon>
    </lineage>
</organism>
<dbReference type="CDD" id="cd03215">
    <property type="entry name" value="ABC_Carb_Monos_II"/>
    <property type="match status" value="1"/>
</dbReference>